<dbReference type="AlphaFoldDB" id="A0A315VR07"/>
<sequence length="211" mass="24330">PQVEDQFEIRTLILEDIQCKSLERAGVEVDITTKLLQLHLRQSEHLADKLSQTVSDMTSVFVSQHRQEALTLAKAKNNLKAALLDFELTMECQSKELVALRSEQTKLKEALEQAHRDKEELVQRWIEEKSAEADRLNKHNDLTQRWQHVGKQLKKHFHREREKRFTHLLTDATDGAREASQSVTQGSSDKNSISPLEKVWHRPGILGIIVE</sequence>
<evidence type="ECO:0000256" key="2">
    <source>
        <dbReference type="SAM" id="MobiDB-lite"/>
    </source>
</evidence>
<name>A0A315VR07_GAMAF</name>
<gene>
    <name evidence="3" type="ORF">CCH79_00001764</name>
</gene>
<accession>A0A315VR07</accession>
<evidence type="ECO:0008006" key="5">
    <source>
        <dbReference type="Google" id="ProtNLM"/>
    </source>
</evidence>
<comment type="caution">
    <text evidence="3">The sequence shown here is derived from an EMBL/GenBank/DDBJ whole genome shotgun (WGS) entry which is preliminary data.</text>
</comment>
<feature type="coiled-coil region" evidence="1">
    <location>
        <begin position="97"/>
        <end position="128"/>
    </location>
</feature>
<evidence type="ECO:0000313" key="3">
    <source>
        <dbReference type="EMBL" id="PWA25611.1"/>
    </source>
</evidence>
<reference evidence="3 4" key="1">
    <citation type="journal article" date="2018" name="G3 (Bethesda)">
        <title>A High-Quality Reference Genome for the Invasive Mosquitofish Gambusia affinis Using a Chicago Library.</title>
        <authorList>
            <person name="Hoffberg S.L."/>
            <person name="Troendle N.J."/>
            <person name="Glenn T.C."/>
            <person name="Mahmud O."/>
            <person name="Louha S."/>
            <person name="Chalopin D."/>
            <person name="Bennetzen J.L."/>
            <person name="Mauricio R."/>
        </authorList>
    </citation>
    <scope>NUCLEOTIDE SEQUENCE [LARGE SCALE GENOMIC DNA]</scope>
    <source>
        <strain evidence="3">NE01/NJP1002.9</strain>
        <tissue evidence="3">Muscle</tissue>
    </source>
</reference>
<feature type="non-terminal residue" evidence="3">
    <location>
        <position position="211"/>
    </location>
</feature>
<feature type="non-terminal residue" evidence="3">
    <location>
        <position position="1"/>
    </location>
</feature>
<keyword evidence="4" id="KW-1185">Reference proteome</keyword>
<organism evidence="3 4">
    <name type="scientific">Gambusia affinis</name>
    <name type="common">Western mosquitofish</name>
    <name type="synonym">Heterandria affinis</name>
    <dbReference type="NCBI Taxonomy" id="33528"/>
    <lineage>
        <taxon>Eukaryota</taxon>
        <taxon>Metazoa</taxon>
        <taxon>Chordata</taxon>
        <taxon>Craniata</taxon>
        <taxon>Vertebrata</taxon>
        <taxon>Euteleostomi</taxon>
        <taxon>Actinopterygii</taxon>
        <taxon>Neopterygii</taxon>
        <taxon>Teleostei</taxon>
        <taxon>Neoteleostei</taxon>
        <taxon>Acanthomorphata</taxon>
        <taxon>Ovalentaria</taxon>
        <taxon>Atherinomorphae</taxon>
        <taxon>Cyprinodontiformes</taxon>
        <taxon>Poeciliidae</taxon>
        <taxon>Poeciliinae</taxon>
        <taxon>Gambusia</taxon>
    </lineage>
</organism>
<keyword evidence="1" id="KW-0175">Coiled coil</keyword>
<feature type="region of interest" description="Disordered" evidence="2">
    <location>
        <begin position="168"/>
        <end position="194"/>
    </location>
</feature>
<feature type="compositionally biased region" description="Polar residues" evidence="2">
    <location>
        <begin position="179"/>
        <end position="194"/>
    </location>
</feature>
<evidence type="ECO:0000256" key="1">
    <source>
        <dbReference type="SAM" id="Coils"/>
    </source>
</evidence>
<dbReference type="EMBL" id="NHOQ01001229">
    <property type="protein sequence ID" value="PWA25611.1"/>
    <property type="molecule type" value="Genomic_DNA"/>
</dbReference>
<dbReference type="Proteomes" id="UP000250572">
    <property type="component" value="Unassembled WGS sequence"/>
</dbReference>
<protein>
    <recommendedName>
        <fullName evidence="5">Autophagy-related protein 16 domain-containing protein</fullName>
    </recommendedName>
</protein>
<evidence type="ECO:0000313" key="4">
    <source>
        <dbReference type="Proteomes" id="UP000250572"/>
    </source>
</evidence>
<proteinExistence type="predicted"/>